<dbReference type="InterPro" id="IPR009635">
    <property type="entry name" value="NPDC1"/>
</dbReference>
<protein>
    <submittedName>
        <fullName evidence="1">Uncharacterized protein</fullName>
    </submittedName>
</protein>
<dbReference type="HOGENOM" id="CLU_2239658_0_0_1"/>
<organism evidence="1 2">
    <name type="scientific">Megaselia scalaris</name>
    <name type="common">Humpbacked fly</name>
    <name type="synonym">Phora scalaris</name>
    <dbReference type="NCBI Taxonomy" id="36166"/>
    <lineage>
        <taxon>Eukaryota</taxon>
        <taxon>Metazoa</taxon>
        <taxon>Ecdysozoa</taxon>
        <taxon>Arthropoda</taxon>
        <taxon>Hexapoda</taxon>
        <taxon>Insecta</taxon>
        <taxon>Pterygota</taxon>
        <taxon>Neoptera</taxon>
        <taxon>Endopterygota</taxon>
        <taxon>Diptera</taxon>
        <taxon>Brachycera</taxon>
        <taxon>Muscomorpha</taxon>
        <taxon>Platypezoidea</taxon>
        <taxon>Phoridae</taxon>
        <taxon>Megaseliini</taxon>
        <taxon>Megaselia</taxon>
    </lineage>
</organism>
<evidence type="ECO:0000313" key="2">
    <source>
        <dbReference type="Proteomes" id="UP000015102"/>
    </source>
</evidence>
<dbReference type="AlphaFoldDB" id="T1H4M4"/>
<dbReference type="PANTHER" id="PTHR23352">
    <property type="entry name" value="NEURAL PROLIFERATION DIFFERENTIATION AND CONTROL PROTEIN-1 NPDC-1 PROTEIN"/>
    <property type="match status" value="1"/>
</dbReference>
<reference evidence="2" key="1">
    <citation type="submission" date="2013-02" db="EMBL/GenBank/DDBJ databases">
        <authorList>
            <person name="Hughes D."/>
        </authorList>
    </citation>
    <scope>NUCLEOTIDE SEQUENCE</scope>
    <source>
        <strain>Durham</strain>
        <strain evidence="2">NC isolate 2 -- Noor lab</strain>
    </source>
</reference>
<dbReference type="PANTHER" id="PTHR23352:SF2">
    <property type="entry name" value="NEURAL PROLIFERATION DIFFERENTIATION AND CONTROL PROTEIN 1"/>
    <property type="match status" value="1"/>
</dbReference>
<dbReference type="EMBL" id="CAQQ02379623">
    <property type="status" value="NOT_ANNOTATED_CDS"/>
    <property type="molecule type" value="Genomic_DNA"/>
</dbReference>
<dbReference type="EMBL" id="CAQQ02379624">
    <property type="status" value="NOT_ANNOTATED_CDS"/>
    <property type="molecule type" value="Genomic_DNA"/>
</dbReference>
<dbReference type="Pfam" id="PF06809">
    <property type="entry name" value="NPDC1"/>
    <property type="match status" value="1"/>
</dbReference>
<name>T1H4M4_MEGSC</name>
<sequence length="105" mass="11978">MRICYITIIRPCREISQTSGDKRLAQSAEIYHYQHQKQQIIAMEKNVPNDLNNAAILMLKAKMTMKKGTIPSTNAPGWHQGKPLDFKVKISTLISKNIQILDEIN</sequence>
<dbReference type="GO" id="GO:0016020">
    <property type="term" value="C:membrane"/>
    <property type="evidence" value="ECO:0007669"/>
    <property type="project" value="InterPro"/>
</dbReference>
<dbReference type="EnsemblMetazoa" id="MESCA011237-RA">
    <property type="protein sequence ID" value="MESCA011237-PA"/>
    <property type="gene ID" value="MESCA011237"/>
</dbReference>
<evidence type="ECO:0000313" key="1">
    <source>
        <dbReference type="EnsemblMetazoa" id="MESCA011237-PA"/>
    </source>
</evidence>
<keyword evidence="2" id="KW-1185">Reference proteome</keyword>
<reference evidence="1" key="2">
    <citation type="submission" date="2015-06" db="UniProtKB">
        <authorList>
            <consortium name="EnsemblMetazoa"/>
        </authorList>
    </citation>
    <scope>IDENTIFICATION</scope>
</reference>
<proteinExistence type="predicted"/>
<accession>T1H4M4</accession>
<dbReference type="Proteomes" id="UP000015102">
    <property type="component" value="Unassembled WGS sequence"/>
</dbReference>